<name>A0ABQ6AWA2_9BRAD</name>
<comment type="caution">
    <text evidence="1">The sequence shown here is derived from an EMBL/GenBank/DDBJ whole genome shotgun (WGS) entry which is preliminary data.</text>
</comment>
<reference evidence="2" key="1">
    <citation type="journal article" date="2019" name="Int. J. Syst. Evol. Microbiol.">
        <title>The Global Catalogue of Microorganisms (GCM) 10K type strain sequencing project: providing services to taxonomists for standard genome sequencing and annotation.</title>
        <authorList>
            <consortium name="The Broad Institute Genomics Platform"/>
            <consortium name="The Broad Institute Genome Sequencing Center for Infectious Disease"/>
            <person name="Wu L."/>
            <person name="Ma J."/>
        </authorList>
    </citation>
    <scope>NUCLEOTIDE SEQUENCE [LARGE SCALE GENOMIC DNA]</scope>
    <source>
        <strain evidence="2">NBRC 102520</strain>
    </source>
</reference>
<evidence type="ECO:0000313" key="1">
    <source>
        <dbReference type="EMBL" id="GLR85841.1"/>
    </source>
</evidence>
<proteinExistence type="predicted"/>
<gene>
    <name evidence="1" type="ORF">GCM10007857_25520</name>
</gene>
<protein>
    <submittedName>
        <fullName evidence="1">Uncharacterized protein</fullName>
    </submittedName>
</protein>
<dbReference type="EMBL" id="BSOW01000007">
    <property type="protein sequence ID" value="GLR85841.1"/>
    <property type="molecule type" value="Genomic_DNA"/>
</dbReference>
<evidence type="ECO:0000313" key="2">
    <source>
        <dbReference type="Proteomes" id="UP001156905"/>
    </source>
</evidence>
<dbReference type="Proteomes" id="UP001156905">
    <property type="component" value="Unassembled WGS sequence"/>
</dbReference>
<keyword evidence="2" id="KW-1185">Reference proteome</keyword>
<accession>A0ABQ6AWA2</accession>
<sequence length="72" mass="8267">MRFVPDETYVAAFVRYRSMMHRLEAGDLLTKELLARSQRAVSKSRELLATPVPEVWPGRRGFDTAEAKIQTD</sequence>
<organism evidence="1 2">
    <name type="scientific">Bradyrhizobium iriomotense</name>
    <dbReference type="NCBI Taxonomy" id="441950"/>
    <lineage>
        <taxon>Bacteria</taxon>
        <taxon>Pseudomonadati</taxon>
        <taxon>Pseudomonadota</taxon>
        <taxon>Alphaproteobacteria</taxon>
        <taxon>Hyphomicrobiales</taxon>
        <taxon>Nitrobacteraceae</taxon>
        <taxon>Bradyrhizobium</taxon>
    </lineage>
</organism>